<dbReference type="Proteomes" id="UP001437256">
    <property type="component" value="Unassembled WGS sequence"/>
</dbReference>
<keyword evidence="3" id="KW-1185">Reference proteome</keyword>
<name>A0ABR2Z8S2_9AGAR</name>
<sequence>MTANIPSDVVSLPTNLSNTTSDIIPSDFKSPSLSNKSDSSTVSSSPLAISIPATSGCPFPPPSPSIPAISTPIITGPSSSLEIVPSTAEFSFITTVTNRSEKHGSDYGLVASSGSSPTGIDDEDPENIRSSQVPLLPLQNAEATSVTPSAILATYTLVDVELASASEESTILTTTSIPIMTTERPLRAANVVFGDESAGTGKELATSPGSFSFDLSGQAKSKCDFVSASTSEPSTLDEASREENPGEAAFQSPSWRNWE</sequence>
<protein>
    <submittedName>
        <fullName evidence="2">Uncharacterized protein</fullName>
    </submittedName>
</protein>
<evidence type="ECO:0000313" key="3">
    <source>
        <dbReference type="Proteomes" id="UP001437256"/>
    </source>
</evidence>
<comment type="caution">
    <text evidence="2">The sequence shown here is derived from an EMBL/GenBank/DDBJ whole genome shotgun (WGS) entry which is preliminary data.</text>
</comment>
<feature type="region of interest" description="Disordered" evidence="1">
    <location>
        <begin position="226"/>
        <end position="259"/>
    </location>
</feature>
<feature type="compositionally biased region" description="Polar residues" evidence="1">
    <location>
        <begin position="12"/>
        <end position="23"/>
    </location>
</feature>
<evidence type="ECO:0000313" key="2">
    <source>
        <dbReference type="EMBL" id="KAL0058082.1"/>
    </source>
</evidence>
<organism evidence="2 3">
    <name type="scientific">Marasmius tenuissimus</name>
    <dbReference type="NCBI Taxonomy" id="585030"/>
    <lineage>
        <taxon>Eukaryota</taxon>
        <taxon>Fungi</taxon>
        <taxon>Dikarya</taxon>
        <taxon>Basidiomycota</taxon>
        <taxon>Agaricomycotina</taxon>
        <taxon>Agaricomycetes</taxon>
        <taxon>Agaricomycetidae</taxon>
        <taxon>Agaricales</taxon>
        <taxon>Marasmiineae</taxon>
        <taxon>Marasmiaceae</taxon>
        <taxon>Marasmius</taxon>
    </lineage>
</organism>
<accession>A0ABR2Z8S2</accession>
<feature type="region of interest" description="Disordered" evidence="1">
    <location>
        <begin position="1"/>
        <end position="70"/>
    </location>
</feature>
<feature type="compositionally biased region" description="Low complexity" evidence="1">
    <location>
        <begin position="30"/>
        <end position="45"/>
    </location>
</feature>
<evidence type="ECO:0000256" key="1">
    <source>
        <dbReference type="SAM" id="MobiDB-lite"/>
    </source>
</evidence>
<dbReference type="EMBL" id="JBBXMP010000370">
    <property type="protein sequence ID" value="KAL0058082.1"/>
    <property type="molecule type" value="Genomic_DNA"/>
</dbReference>
<gene>
    <name evidence="2" type="ORF">AAF712_015255</name>
</gene>
<feature type="region of interest" description="Disordered" evidence="1">
    <location>
        <begin position="102"/>
        <end position="128"/>
    </location>
</feature>
<proteinExistence type="predicted"/>
<reference evidence="2 3" key="1">
    <citation type="submission" date="2024-05" db="EMBL/GenBank/DDBJ databases">
        <title>A draft genome resource for the thread blight pathogen Marasmius tenuissimus strain MS-2.</title>
        <authorList>
            <person name="Yulfo-Soto G.E."/>
            <person name="Baruah I.K."/>
            <person name="Amoako-Attah I."/>
            <person name="Bukari Y."/>
            <person name="Meinhardt L.W."/>
            <person name="Bailey B.A."/>
            <person name="Cohen S.P."/>
        </authorList>
    </citation>
    <scope>NUCLEOTIDE SEQUENCE [LARGE SCALE GENOMIC DNA]</scope>
    <source>
        <strain evidence="2 3">MS-2</strain>
    </source>
</reference>